<proteinExistence type="predicted"/>
<dbReference type="Pfam" id="PF03382">
    <property type="entry name" value="DUF285"/>
    <property type="match status" value="2"/>
</dbReference>
<protein>
    <recommendedName>
        <fullName evidence="3">PARCEL domain-containing protein</fullName>
    </recommendedName>
</protein>
<organism evidence="1 2">
    <name type="scientific">Mycoplasma yeatsii 13926</name>
    <dbReference type="NCBI Taxonomy" id="1188240"/>
    <lineage>
        <taxon>Bacteria</taxon>
        <taxon>Bacillati</taxon>
        <taxon>Mycoplasmatota</taxon>
        <taxon>Mollicutes</taxon>
        <taxon>Mycoplasmataceae</taxon>
        <taxon>Mycoplasma</taxon>
    </lineage>
</organism>
<dbReference type="PATRIC" id="fig|1188240.3.peg.709"/>
<reference evidence="1 2" key="1">
    <citation type="journal article" date="2013" name="Genome Announc.">
        <title>Draft Genome Sequences of Mycoplasma auris and Mycoplasma yeatsii, Two Species of the Ear Canal of Caprinae.</title>
        <authorList>
            <person name="Dordet-Frisoni E."/>
            <person name="Baranowski E."/>
            <person name="Barre A."/>
            <person name="Blanchard A."/>
            <person name="Breton M."/>
            <person name="Couture C."/>
            <person name="Dupuy V."/>
            <person name="Gaurivaud P."/>
            <person name="Jacob D."/>
            <person name="Lemaitre C."/>
            <person name="Manso-Silvan L."/>
            <person name="Nikolski M."/>
            <person name="Nouvel L.X."/>
            <person name="Poumarat F."/>
            <person name="Sirand-Pugnet P."/>
            <person name="Thebault P."/>
            <person name="Theil S."/>
            <person name="Thiaucourt F."/>
            <person name="Citti C."/>
            <person name="Tardy F."/>
        </authorList>
    </citation>
    <scope>NUCLEOTIDE SEQUENCE [LARGE SCALE GENOMIC DNA]</scope>
    <source>
        <strain evidence="1 2">13926</strain>
    </source>
</reference>
<accession>S6G3I1</accession>
<dbReference type="InterPro" id="IPR005046">
    <property type="entry name" value="DUF285"/>
</dbReference>
<dbReference type="eggNOG" id="COG4886">
    <property type="taxonomic scope" value="Bacteria"/>
</dbReference>
<dbReference type="NCBIfam" id="TIGR02167">
    <property type="entry name" value="Liste_lipo_26"/>
    <property type="match status" value="7"/>
</dbReference>
<dbReference type="eggNOG" id="COG3469">
    <property type="taxonomic scope" value="Bacteria"/>
</dbReference>
<dbReference type="EMBL" id="AORK01000030">
    <property type="protein sequence ID" value="EOA06942.1"/>
    <property type="molecule type" value="Genomic_DNA"/>
</dbReference>
<dbReference type="AlphaFoldDB" id="S6G3I1"/>
<dbReference type="InterPro" id="IPR011889">
    <property type="entry name" value="Liste_lipo_26"/>
</dbReference>
<sequence>MMKLNKKIVSIIGIATLVPASIAGIGAGIWYSQTKIKDLSTLISKKDLGTINETDKTIQNLLKLIKQKNPSLDINKVELVIQENKVIVKPKTGDKTYKGEVEITFSLTNIDLTNLIKETNLGTINESDKTNENLLKLIKEKNPSLDINKVELVIQENKVIVKPKTGEKSYKGEVEITFSLTNIDLTNLIKETNLGPINESDKTIQNLLKLIKQKNPSLDINKVELVIQENKVIVKPKNGDITYKGEVTINFTNKTKINEIDSLNTNAGRFNSNSPDLIISQFIENNKDKLQNLTKDDFNVVSNDNGKLKIKVKSDNTQYQGEIEVTYSVRDQFNSIEKIKTDITDLKNNDSESVLNRFVELNSSLLDSNKITREQLKAIVNDDVATINIDGNDKYQGSVEVRLSLSKQTNNYLGVLDNDDQDFILKEVTNKNDWNLSSNDLNIQVEGNTATITGKTDKNKKFIGSITAQFGLTATYKTDKKELTRIGFFKNVADEWQIEKIDTNTNKVVSVLPTFITSLKEAFEENKNTTISGLENWDTSNVTDMSRMFYKAKSFNQPLGDKFNTSKVTDMSYMFYEAKSFNQSLNWNTENVNNMKYMFYSAKKFNQNIGRWNTENVNDMEAMFTSANVFNQPIGNWNTSNVTNMRSMFSNAYDFNQNISEWNTSKVTNMSYMFHHAENFNQYIGDWNTSNVEKMRYMFAFAEKFNQNISGWNTSNVNDMTHMFENAKKFNQNISSWSVSKVTDMASMFREAKAFNQNISGWNVNNVKEYKDFNLNGIIARTNKPSKFR</sequence>
<dbReference type="Proteomes" id="UP000015348">
    <property type="component" value="Unassembled WGS sequence"/>
</dbReference>
<evidence type="ECO:0000313" key="2">
    <source>
        <dbReference type="Proteomes" id="UP000015348"/>
    </source>
</evidence>
<dbReference type="OrthoDB" id="394680at2"/>
<comment type="caution">
    <text evidence="1">The sequence shown here is derived from an EMBL/GenBank/DDBJ whole genome shotgun (WGS) entry which is preliminary data.</text>
</comment>
<name>S6G3I1_9MOLU</name>
<gene>
    <name evidence="1" type="ORF">MYEA_7140</name>
</gene>
<evidence type="ECO:0008006" key="3">
    <source>
        <dbReference type="Google" id="ProtNLM"/>
    </source>
</evidence>
<evidence type="ECO:0000313" key="1">
    <source>
        <dbReference type="EMBL" id="EOA06942.1"/>
    </source>
</evidence>